<keyword evidence="3" id="KW-1185">Reference proteome</keyword>
<name>A0AA40FCR8_9HYME</name>
<comment type="caution">
    <text evidence="2">The sequence shown here is derived from an EMBL/GenBank/DDBJ whole genome shotgun (WGS) entry which is preliminary data.</text>
</comment>
<organism evidence="2 3">
    <name type="scientific">Melipona bicolor</name>
    <dbReference type="NCBI Taxonomy" id="60889"/>
    <lineage>
        <taxon>Eukaryota</taxon>
        <taxon>Metazoa</taxon>
        <taxon>Ecdysozoa</taxon>
        <taxon>Arthropoda</taxon>
        <taxon>Hexapoda</taxon>
        <taxon>Insecta</taxon>
        <taxon>Pterygota</taxon>
        <taxon>Neoptera</taxon>
        <taxon>Endopterygota</taxon>
        <taxon>Hymenoptera</taxon>
        <taxon>Apocrita</taxon>
        <taxon>Aculeata</taxon>
        <taxon>Apoidea</taxon>
        <taxon>Anthophila</taxon>
        <taxon>Apidae</taxon>
        <taxon>Melipona</taxon>
    </lineage>
</organism>
<feature type="compositionally biased region" description="Polar residues" evidence="1">
    <location>
        <begin position="54"/>
        <end position="69"/>
    </location>
</feature>
<feature type="compositionally biased region" description="Basic and acidic residues" evidence="1">
    <location>
        <begin position="43"/>
        <end position="53"/>
    </location>
</feature>
<accession>A0AA40FCR8</accession>
<evidence type="ECO:0000313" key="3">
    <source>
        <dbReference type="Proteomes" id="UP001177670"/>
    </source>
</evidence>
<protein>
    <submittedName>
        <fullName evidence="2">Uncharacterized protein</fullName>
    </submittedName>
</protein>
<feature type="region of interest" description="Disordered" evidence="1">
    <location>
        <begin position="117"/>
        <end position="143"/>
    </location>
</feature>
<gene>
    <name evidence="2" type="ORF">K0M31_019006</name>
</gene>
<feature type="compositionally biased region" description="Polar residues" evidence="1">
    <location>
        <begin position="117"/>
        <end position="131"/>
    </location>
</feature>
<proteinExistence type="predicted"/>
<sequence length="205" mass="23538">MAENEEKENVRNLGRCKTQPRVLNSFSTNDAKQKAGIVRSKNTKSELVKKESTVETQMSADSNATNSLKPSKVLNSARYMEKEKRLDDVTDKKTAENSHHLERVKPAKRITLYTSSNQSKQATFRQKQRAPSDQPVWRPGGAAKIPTFNSVTTLVQKTRPPAHNRERTNLENARYGKYLLRCNRKSERGSWLDYFFLDTSFERSK</sequence>
<evidence type="ECO:0000256" key="1">
    <source>
        <dbReference type="SAM" id="MobiDB-lite"/>
    </source>
</evidence>
<dbReference type="AlphaFoldDB" id="A0AA40FCR8"/>
<feature type="compositionally biased region" description="Basic and acidic residues" evidence="1">
    <location>
        <begin position="79"/>
        <end position="97"/>
    </location>
</feature>
<reference evidence="2" key="1">
    <citation type="submission" date="2021-10" db="EMBL/GenBank/DDBJ databases">
        <title>Melipona bicolor Genome sequencing and assembly.</title>
        <authorList>
            <person name="Araujo N.S."/>
            <person name="Arias M.C."/>
        </authorList>
    </citation>
    <scope>NUCLEOTIDE SEQUENCE</scope>
    <source>
        <strain evidence="2">USP_2M_L1-L4_2017</strain>
        <tissue evidence="2">Whole body</tissue>
    </source>
</reference>
<evidence type="ECO:0000313" key="2">
    <source>
        <dbReference type="EMBL" id="KAK1116475.1"/>
    </source>
</evidence>
<dbReference type="Proteomes" id="UP001177670">
    <property type="component" value="Unassembled WGS sequence"/>
</dbReference>
<feature type="region of interest" description="Disordered" evidence="1">
    <location>
        <begin position="24"/>
        <end position="97"/>
    </location>
</feature>
<dbReference type="EMBL" id="JAHYIQ010000072">
    <property type="protein sequence ID" value="KAK1116475.1"/>
    <property type="molecule type" value="Genomic_DNA"/>
</dbReference>